<dbReference type="OrthoDB" id="1305878at2759"/>
<dbReference type="PROSITE" id="PS00518">
    <property type="entry name" value="ZF_RING_1"/>
    <property type="match status" value="1"/>
</dbReference>
<dbReference type="STRING" id="888268.A0A1E5W1B9"/>
<dbReference type="InterPro" id="IPR001841">
    <property type="entry name" value="Znf_RING"/>
</dbReference>
<evidence type="ECO:0000256" key="4">
    <source>
        <dbReference type="PROSITE-ProRule" id="PRU00175"/>
    </source>
</evidence>
<feature type="region of interest" description="Disordered" evidence="5">
    <location>
        <begin position="1"/>
        <end position="67"/>
    </location>
</feature>
<dbReference type="InterPro" id="IPR044807">
    <property type="entry name" value="DRIP1-like"/>
</dbReference>
<comment type="caution">
    <text evidence="7">The sequence shown here is derived from an EMBL/GenBank/DDBJ whole genome shotgun (WGS) entry which is preliminary data.</text>
</comment>
<feature type="compositionally biased region" description="Basic residues" evidence="5">
    <location>
        <begin position="342"/>
        <end position="354"/>
    </location>
</feature>
<evidence type="ECO:0000256" key="2">
    <source>
        <dbReference type="ARBA" id="ARBA00022771"/>
    </source>
</evidence>
<dbReference type="InterPro" id="IPR013083">
    <property type="entry name" value="Znf_RING/FYVE/PHD"/>
</dbReference>
<proteinExistence type="predicted"/>
<dbReference type="EMBL" id="LWDX02023984">
    <property type="protein sequence ID" value="OEL31179.1"/>
    <property type="molecule type" value="Genomic_DNA"/>
</dbReference>
<dbReference type="CDD" id="cd16525">
    <property type="entry name" value="RING-HC_PCGF"/>
    <property type="match status" value="1"/>
</dbReference>
<dbReference type="InterPro" id="IPR017907">
    <property type="entry name" value="Znf_RING_CS"/>
</dbReference>
<keyword evidence="3" id="KW-0862">Zinc</keyword>
<dbReference type="GO" id="GO:0008270">
    <property type="term" value="F:zinc ion binding"/>
    <property type="evidence" value="ECO:0007669"/>
    <property type="project" value="UniProtKB-KW"/>
</dbReference>
<dbReference type="Proteomes" id="UP000095767">
    <property type="component" value="Unassembled WGS sequence"/>
</dbReference>
<dbReference type="Pfam" id="PF13923">
    <property type="entry name" value="zf-C3HC4_2"/>
    <property type="match status" value="1"/>
</dbReference>
<reference evidence="7 8" key="1">
    <citation type="submission" date="2016-09" db="EMBL/GenBank/DDBJ databases">
        <title>The draft genome of Dichanthelium oligosanthes: A C3 panicoid grass species.</title>
        <authorList>
            <person name="Studer A.J."/>
            <person name="Schnable J.C."/>
            <person name="Brutnell T.P."/>
        </authorList>
    </citation>
    <scope>NUCLEOTIDE SEQUENCE [LARGE SCALE GENOMIC DNA]</scope>
    <source>
        <strain evidence="8">cv. Kellogg 1175</strain>
        <tissue evidence="7">Leaf</tissue>
    </source>
</reference>
<name>A0A1E5W1B9_9POAL</name>
<dbReference type="PROSITE" id="PS50089">
    <property type="entry name" value="ZF_RING_2"/>
    <property type="match status" value="1"/>
</dbReference>
<feature type="compositionally biased region" description="Basic residues" evidence="5">
    <location>
        <begin position="49"/>
        <end position="61"/>
    </location>
</feature>
<protein>
    <submittedName>
        <fullName evidence="7">E3 ubiquitin protein ligase DRIP2</fullName>
    </submittedName>
</protein>
<evidence type="ECO:0000313" key="8">
    <source>
        <dbReference type="Proteomes" id="UP000095767"/>
    </source>
</evidence>
<dbReference type="SUPFAM" id="SSF57850">
    <property type="entry name" value="RING/U-box"/>
    <property type="match status" value="1"/>
</dbReference>
<dbReference type="AlphaFoldDB" id="A0A1E5W1B9"/>
<dbReference type="GO" id="GO:0004842">
    <property type="term" value="F:ubiquitin-protein transferase activity"/>
    <property type="evidence" value="ECO:0007669"/>
    <property type="project" value="InterPro"/>
</dbReference>
<evidence type="ECO:0000256" key="3">
    <source>
        <dbReference type="ARBA" id="ARBA00022833"/>
    </source>
</evidence>
<keyword evidence="8" id="KW-1185">Reference proteome</keyword>
<feature type="region of interest" description="Disordered" evidence="5">
    <location>
        <begin position="286"/>
        <end position="356"/>
    </location>
</feature>
<dbReference type="PANTHER" id="PTHR46293:SF5">
    <property type="entry name" value="OS12G0600200 PROTEIN"/>
    <property type="match status" value="1"/>
</dbReference>
<evidence type="ECO:0000313" key="7">
    <source>
        <dbReference type="EMBL" id="OEL31179.1"/>
    </source>
</evidence>
<evidence type="ECO:0000259" key="6">
    <source>
        <dbReference type="PROSITE" id="PS50089"/>
    </source>
</evidence>
<feature type="compositionally biased region" description="Basic and acidic residues" evidence="5">
    <location>
        <begin position="259"/>
        <end position="268"/>
    </location>
</feature>
<evidence type="ECO:0000256" key="1">
    <source>
        <dbReference type="ARBA" id="ARBA00022723"/>
    </source>
</evidence>
<keyword evidence="1" id="KW-0479">Metal-binding</keyword>
<feature type="domain" description="RING-type" evidence="6">
    <location>
        <begin position="84"/>
        <end position="125"/>
    </location>
</feature>
<feature type="region of interest" description="Disordered" evidence="5">
    <location>
        <begin position="214"/>
        <end position="268"/>
    </location>
</feature>
<sequence>MQTAGPASPEQPPAEADAKVEEGVQAKEEEEVVAVKADGESAEEEKGGRGGRRQQQRRHQRGGAAGDGPVVMVKRELLAGCLTCPLCSRLLREATTISECLHTFCRKCIYKKLNDEDLDHCPVCKIDLGCTPIEKLRADHNIQDVRSKVFPLKRKKVNVEEVESPVTLPVKRKERSISSLVVNTPRITPAGSTGRRTRAVTRKAAALRGLGPIIADPLKKDNDNSNKKTDNSSLLDSLSKVPQTRRQVLSNGDTSSHPSGKDKAGDNKDLDKAELWKPLNCLVEAAGKTKPRTSAQSPTFKGDKPSESPSSEHPSRTKAREPLQKSNVEDDKKDDPEPIVLLRKKGPGRKRKHPLPSANAASCAAAIQNAKKFIPIWFSLIASFDQKGDPPLPQIPAHYLRIK</sequence>
<dbReference type="Gene3D" id="3.30.40.10">
    <property type="entry name" value="Zinc/RING finger domain, C3HC4 (zinc finger)"/>
    <property type="match status" value="1"/>
</dbReference>
<dbReference type="PANTHER" id="PTHR46293">
    <property type="entry name" value="E3 UBIQUITIN PROTEIN LIGASE DRIP1"/>
    <property type="match status" value="1"/>
</dbReference>
<feature type="compositionally biased region" description="Basic and acidic residues" evidence="5">
    <location>
        <begin position="217"/>
        <end position="230"/>
    </location>
</feature>
<organism evidence="7 8">
    <name type="scientific">Dichanthelium oligosanthes</name>
    <dbReference type="NCBI Taxonomy" id="888268"/>
    <lineage>
        <taxon>Eukaryota</taxon>
        <taxon>Viridiplantae</taxon>
        <taxon>Streptophyta</taxon>
        <taxon>Embryophyta</taxon>
        <taxon>Tracheophyta</taxon>
        <taxon>Spermatophyta</taxon>
        <taxon>Magnoliopsida</taxon>
        <taxon>Liliopsida</taxon>
        <taxon>Poales</taxon>
        <taxon>Poaceae</taxon>
        <taxon>PACMAD clade</taxon>
        <taxon>Panicoideae</taxon>
        <taxon>Panicodae</taxon>
        <taxon>Paniceae</taxon>
        <taxon>Dichantheliinae</taxon>
        <taxon>Dichanthelium</taxon>
    </lineage>
</organism>
<accession>A0A1E5W1B9</accession>
<feature type="compositionally biased region" description="Basic and acidic residues" evidence="5">
    <location>
        <begin position="313"/>
        <end position="336"/>
    </location>
</feature>
<feature type="compositionally biased region" description="Polar residues" evidence="5">
    <location>
        <begin position="240"/>
        <end position="258"/>
    </location>
</feature>
<feature type="compositionally biased region" description="Basic and acidic residues" evidence="5">
    <location>
        <begin position="16"/>
        <end position="27"/>
    </location>
</feature>
<evidence type="ECO:0000256" key="5">
    <source>
        <dbReference type="SAM" id="MobiDB-lite"/>
    </source>
</evidence>
<gene>
    <name evidence="7" type="ORF">BAE44_0007800</name>
</gene>
<keyword evidence="2 4" id="KW-0863">Zinc-finger</keyword>
<dbReference type="SMART" id="SM00184">
    <property type="entry name" value="RING"/>
    <property type="match status" value="1"/>
</dbReference>